<dbReference type="Proteomes" id="UP000078576">
    <property type="component" value="Unassembled WGS sequence"/>
</dbReference>
<feature type="transmembrane region" description="Helical" evidence="6">
    <location>
        <begin position="73"/>
        <end position="98"/>
    </location>
</feature>
<feature type="transmembrane region" description="Helical" evidence="6">
    <location>
        <begin position="6"/>
        <end position="26"/>
    </location>
</feature>
<reference evidence="8" key="1">
    <citation type="submission" date="2014-12" db="EMBL/GenBank/DDBJ databases">
        <title>Genome Sequence of Valsa Canker Pathogens Uncovers a Specific Adaption of Colonization on Woody Bark.</title>
        <authorList>
            <person name="Yin Z."/>
            <person name="Liu H."/>
            <person name="Gao X."/>
            <person name="Li Z."/>
            <person name="Song N."/>
            <person name="Ke X."/>
            <person name="Dai Q."/>
            <person name="Wu Y."/>
            <person name="Sun Y."/>
            <person name="Xu J.-R."/>
            <person name="Kang Z.K."/>
            <person name="Wang L."/>
            <person name="Huang L."/>
        </authorList>
    </citation>
    <scope>NUCLEOTIDE SEQUENCE [LARGE SCALE GENOMIC DNA]</scope>
    <source>
        <strain evidence="8">SXYL134</strain>
    </source>
</reference>
<organism evidence="7 8">
    <name type="scientific">Cytospora mali</name>
    <name type="common">Apple Valsa canker fungus</name>
    <name type="synonym">Valsa mali</name>
    <dbReference type="NCBI Taxonomy" id="578113"/>
    <lineage>
        <taxon>Eukaryota</taxon>
        <taxon>Fungi</taxon>
        <taxon>Dikarya</taxon>
        <taxon>Ascomycota</taxon>
        <taxon>Pezizomycotina</taxon>
        <taxon>Sordariomycetes</taxon>
        <taxon>Sordariomycetidae</taxon>
        <taxon>Diaporthales</taxon>
        <taxon>Cytosporaceae</taxon>
        <taxon>Cytospora</taxon>
    </lineage>
</organism>
<dbReference type="OrthoDB" id="2130629at2759"/>
<comment type="subcellular location">
    <subcellularLocation>
        <location evidence="1">Membrane</location>
        <topology evidence="1">Multi-pass membrane protein</topology>
    </subcellularLocation>
</comment>
<proteinExistence type="predicted"/>
<keyword evidence="8" id="KW-1185">Reference proteome</keyword>
<accession>A0A194UY91</accession>
<dbReference type="AlphaFoldDB" id="A0A194UY91"/>
<evidence type="ECO:0000256" key="2">
    <source>
        <dbReference type="ARBA" id="ARBA00022692"/>
    </source>
</evidence>
<evidence type="ECO:0000256" key="5">
    <source>
        <dbReference type="SAM" id="MobiDB-lite"/>
    </source>
</evidence>
<feature type="transmembrane region" description="Helical" evidence="6">
    <location>
        <begin position="202"/>
        <end position="224"/>
    </location>
</feature>
<gene>
    <name evidence="7" type="ORF">VP1G_04041</name>
</gene>
<dbReference type="GO" id="GO:0016020">
    <property type="term" value="C:membrane"/>
    <property type="evidence" value="ECO:0007669"/>
    <property type="project" value="UniProtKB-SubCell"/>
</dbReference>
<evidence type="ECO:0000256" key="1">
    <source>
        <dbReference type="ARBA" id="ARBA00004141"/>
    </source>
</evidence>
<protein>
    <submittedName>
        <fullName evidence="7">Uncharacterized protein</fullName>
    </submittedName>
</protein>
<name>A0A194UY91_CYTMA</name>
<evidence type="ECO:0000256" key="6">
    <source>
        <dbReference type="SAM" id="Phobius"/>
    </source>
</evidence>
<feature type="transmembrane region" description="Helical" evidence="6">
    <location>
        <begin position="33"/>
        <end position="53"/>
    </location>
</feature>
<feature type="region of interest" description="Disordered" evidence="5">
    <location>
        <begin position="288"/>
        <end position="344"/>
    </location>
</feature>
<feature type="transmembrane region" description="Helical" evidence="6">
    <location>
        <begin position="135"/>
        <end position="153"/>
    </location>
</feature>
<dbReference type="EMBL" id="KN714691">
    <property type="protein sequence ID" value="KUI56618.1"/>
    <property type="molecule type" value="Genomic_DNA"/>
</dbReference>
<dbReference type="SUPFAM" id="SSF103473">
    <property type="entry name" value="MFS general substrate transporter"/>
    <property type="match status" value="1"/>
</dbReference>
<sequence>MKSIDWLGLFFLLTGVGCFTAALTLAPEVNWQSPWVVVMLIYSTMCIFGFRGWELYTDTPMVPRAIWQNYSLLLGLSSLQVGIRLLPQAVTGLILSPMIGCWMHKIPNQVILVLAALCQIASSVLLIFLRENSNYFAYAFPSLVLSTLGMDWVRNVGAQFIIHILPLTDQIVGAAILQIVTRLGIPLGMGITTVIWSSTEHSYSSVFIGTLSFAAIALSVSPFARVGRLGIASTASLHSYSGHPGGLPALFRKPPAITLTGSGLKNLNHDGPAHIGGKRLSQLIQPRSSSLPGVRGWKRGSSKGASSSFHLSRVPGPRISATGEDVSNESTNNNRRLSQTPQRTSTAMAARVIWLVCEDCGSSKRIVKAVGDPNKYFYDASWVEDDAVTELKTAEPRSSVYQNGGEDDGAALNKRRLSLLKSPIQPDS</sequence>
<feature type="transmembrane region" description="Helical" evidence="6">
    <location>
        <begin position="174"/>
        <end position="196"/>
    </location>
</feature>
<dbReference type="PANTHER" id="PTHR42718">
    <property type="entry name" value="MAJOR FACILITATOR SUPERFAMILY MULTIDRUG TRANSPORTER MFSC"/>
    <property type="match status" value="1"/>
</dbReference>
<evidence type="ECO:0000256" key="3">
    <source>
        <dbReference type="ARBA" id="ARBA00022989"/>
    </source>
</evidence>
<keyword evidence="4 6" id="KW-0472">Membrane</keyword>
<dbReference type="PROSITE" id="PS51257">
    <property type="entry name" value="PROKAR_LIPOPROTEIN"/>
    <property type="match status" value="1"/>
</dbReference>
<evidence type="ECO:0000313" key="7">
    <source>
        <dbReference type="EMBL" id="KUI56618.1"/>
    </source>
</evidence>
<keyword evidence="2 6" id="KW-0812">Transmembrane</keyword>
<dbReference type="InterPro" id="IPR036259">
    <property type="entry name" value="MFS_trans_sf"/>
</dbReference>
<feature type="compositionally biased region" description="Polar residues" evidence="5">
    <location>
        <begin position="328"/>
        <end position="344"/>
    </location>
</feature>
<keyword evidence="3 6" id="KW-1133">Transmembrane helix</keyword>
<feature type="transmembrane region" description="Helical" evidence="6">
    <location>
        <begin position="110"/>
        <end position="129"/>
    </location>
</feature>
<evidence type="ECO:0000256" key="4">
    <source>
        <dbReference type="ARBA" id="ARBA00023136"/>
    </source>
</evidence>
<evidence type="ECO:0000313" key="8">
    <source>
        <dbReference type="Proteomes" id="UP000078576"/>
    </source>
</evidence>
<dbReference type="PANTHER" id="PTHR42718:SF23">
    <property type="entry name" value="MAJOR FACILITATOR SUPERFAMILY (MFS) PROFILE DOMAIN-CONTAINING PROTEIN"/>
    <property type="match status" value="1"/>
</dbReference>